<keyword evidence="2" id="KW-0677">Repeat</keyword>
<evidence type="ECO:0000256" key="2">
    <source>
        <dbReference type="ARBA" id="ARBA00022737"/>
    </source>
</evidence>
<keyword evidence="1" id="KW-0433">Leucine-rich repeat</keyword>
<dbReference type="RefSeq" id="XP_067755048.1">
    <property type="nucleotide sequence ID" value="XM_067899842.1"/>
</dbReference>
<dbReference type="SUPFAM" id="SSF52058">
    <property type="entry name" value="L domain-like"/>
    <property type="match status" value="1"/>
</dbReference>
<comment type="caution">
    <text evidence="4">The sequence shown here is derived from an EMBL/GenBank/DDBJ whole genome shotgun (WGS) entry which is preliminary data.</text>
</comment>
<accession>A0A836I6F7</accession>
<keyword evidence="5" id="KW-1185">Reference proteome</keyword>
<feature type="region of interest" description="Disordered" evidence="3">
    <location>
        <begin position="1"/>
        <end position="21"/>
    </location>
</feature>
<dbReference type="Gene3D" id="3.80.10.10">
    <property type="entry name" value="Ribonuclease Inhibitor"/>
    <property type="match status" value="2"/>
</dbReference>
<dbReference type="EMBL" id="JAFJZO010000031">
    <property type="protein sequence ID" value="KAG5497580.1"/>
    <property type="molecule type" value="Genomic_DNA"/>
</dbReference>
<name>A0A836I6F7_9TRYP</name>
<evidence type="ECO:0000313" key="4">
    <source>
        <dbReference type="EMBL" id="KAG5497580.1"/>
    </source>
</evidence>
<dbReference type="PANTHER" id="PTHR46652">
    <property type="entry name" value="LEUCINE-RICH REPEAT AND IQ DOMAIN-CONTAINING PROTEIN 1-RELATED"/>
    <property type="match status" value="1"/>
</dbReference>
<reference evidence="4 5" key="1">
    <citation type="submission" date="2021-02" db="EMBL/GenBank/DDBJ databases">
        <title>Porcisia hertigi Genome sequencing and assembly.</title>
        <authorList>
            <person name="Almutairi H."/>
            <person name="Gatherer D."/>
        </authorList>
    </citation>
    <scope>NUCLEOTIDE SEQUENCE [LARGE SCALE GENOMIC DNA]</scope>
    <source>
        <strain evidence="4 5">C119</strain>
    </source>
</reference>
<proteinExistence type="predicted"/>
<organism evidence="4 5">
    <name type="scientific">Porcisia hertigi</name>
    <dbReference type="NCBI Taxonomy" id="2761500"/>
    <lineage>
        <taxon>Eukaryota</taxon>
        <taxon>Discoba</taxon>
        <taxon>Euglenozoa</taxon>
        <taxon>Kinetoplastea</taxon>
        <taxon>Metakinetoplastina</taxon>
        <taxon>Trypanosomatida</taxon>
        <taxon>Trypanosomatidae</taxon>
        <taxon>Leishmaniinae</taxon>
        <taxon>Porcisia</taxon>
    </lineage>
</organism>
<evidence type="ECO:0000313" key="5">
    <source>
        <dbReference type="Proteomes" id="UP000674318"/>
    </source>
</evidence>
<dbReference type="InterPro" id="IPR032675">
    <property type="entry name" value="LRR_dom_sf"/>
</dbReference>
<sequence length="632" mass="69623">MAKGGAADTTVITPGGVSEGSEHWARSLSRAAVTQILEYTPHIPSTCCAAAHPSLRYAYETISGVRATHFGADHRSDLFVCWDWKRNREYHRLSGTEEQLEADLMRLGWWLTRPFTEYGEPMIMEVNVKPQASSRSRLVPLPSPTATATEARSTGLERVLLMLTQPPFQRTDLGISCLRSLVVTHNRAEISKTALGLLGQLTRIDQFESFTPFLSLPLPALQSLGVLRLHSARSLTNLDPLRALSRLCHLSLSRCTSLCSLEALSQLSELRELRVDSCRVLDVRGDYSACRRLTSVSMRRCSRILHAGDLATLPMLRDLDCSYSRLQDAEALMQCTELRRLCLRGCQSIHELFRVTDVSALLSKRMRDVAANAVEMVSAGETAAAAGRSYDAWLPPATSVTEGDAADTAASAPDRAFVYPFLSATGSPSATSLSQLEELDLGESNLVSLVGVTLYAPELRHLIVRECQQLRSLGPLGVLLKLNSVDASFSGVEDLEGLSKSVSLQYVNLMNCVRLRTASPLARVKSLREIDLSVSKQNCIICVHNFDVEPHKDRAGGGCTPRRRIDLLEESSFMFAEPVRGLNDICMHTALTRRSGRGFVQHHIPYQEMESLLCLPLEQLLAAEAHPKGGVW</sequence>
<gene>
    <name evidence="4" type="ORF">JKF63_03845</name>
</gene>
<evidence type="ECO:0000256" key="3">
    <source>
        <dbReference type="SAM" id="MobiDB-lite"/>
    </source>
</evidence>
<dbReference type="KEGG" id="phet:94289919"/>
<dbReference type="OrthoDB" id="264571at2759"/>
<dbReference type="GeneID" id="94289919"/>
<dbReference type="AlphaFoldDB" id="A0A836I6F7"/>
<protein>
    <submittedName>
        <fullName evidence="4">Uncharacterized protein</fullName>
    </submittedName>
</protein>
<dbReference type="InterPro" id="IPR050836">
    <property type="entry name" value="SDS22/Internalin_LRR"/>
</dbReference>
<dbReference type="PANTHER" id="PTHR46652:SF3">
    <property type="entry name" value="LEUCINE-RICH REPEAT-CONTAINING PROTEIN 9"/>
    <property type="match status" value="1"/>
</dbReference>
<evidence type="ECO:0000256" key="1">
    <source>
        <dbReference type="ARBA" id="ARBA00022614"/>
    </source>
</evidence>
<dbReference type="Proteomes" id="UP000674318">
    <property type="component" value="Unassembled WGS sequence"/>
</dbReference>